<sequence length="129" mass="14777">MVRKVLFIEMLLLHYATQSEPDRYANCHEDVQVMCPGVANDGKEISSVAWYKINGEKVGIIRRGRDNKIKRYSIFVRPLQPQFGERHSLVMPRVTPDDSGTYECEISANIGSQNQNFEVHLKVNGKVRL</sequence>
<keyword evidence="1" id="KW-0732">Signal</keyword>
<dbReference type="Pfam" id="PF07686">
    <property type="entry name" value="V-set"/>
    <property type="match status" value="1"/>
</dbReference>
<dbReference type="EMBL" id="SRLO01000126">
    <property type="protein sequence ID" value="TNN73330.1"/>
    <property type="molecule type" value="Genomic_DNA"/>
</dbReference>
<dbReference type="InterPro" id="IPR003599">
    <property type="entry name" value="Ig_sub"/>
</dbReference>
<dbReference type="SMART" id="SM00409">
    <property type="entry name" value="IG"/>
    <property type="match status" value="1"/>
</dbReference>
<protein>
    <recommendedName>
        <fullName evidence="2">Ig-like domain-containing protein</fullName>
    </recommendedName>
</protein>
<dbReference type="SUPFAM" id="SSF48726">
    <property type="entry name" value="Immunoglobulin"/>
    <property type="match status" value="1"/>
</dbReference>
<reference evidence="3 4" key="1">
    <citation type="submission" date="2019-03" db="EMBL/GenBank/DDBJ databases">
        <title>First draft genome of Liparis tanakae, snailfish: a comprehensive survey of snailfish specific genes.</title>
        <authorList>
            <person name="Kim W."/>
            <person name="Song I."/>
            <person name="Jeong J.-H."/>
            <person name="Kim D."/>
            <person name="Kim S."/>
            <person name="Ryu S."/>
            <person name="Song J.Y."/>
            <person name="Lee S.K."/>
        </authorList>
    </citation>
    <scope>NUCLEOTIDE SEQUENCE [LARGE SCALE GENOMIC DNA]</scope>
    <source>
        <tissue evidence="3">Muscle</tissue>
    </source>
</reference>
<feature type="signal peptide" evidence="1">
    <location>
        <begin position="1"/>
        <end position="18"/>
    </location>
</feature>
<feature type="chain" id="PRO_5021442971" description="Ig-like domain-containing protein" evidence="1">
    <location>
        <begin position="19"/>
        <end position="129"/>
    </location>
</feature>
<dbReference type="InterPro" id="IPR013106">
    <property type="entry name" value="Ig_V-set"/>
</dbReference>
<name>A0A4Z2I695_9TELE</name>
<feature type="domain" description="Ig-like" evidence="2">
    <location>
        <begin position="29"/>
        <end position="120"/>
    </location>
</feature>
<evidence type="ECO:0000313" key="4">
    <source>
        <dbReference type="Proteomes" id="UP000314294"/>
    </source>
</evidence>
<dbReference type="InterPro" id="IPR007110">
    <property type="entry name" value="Ig-like_dom"/>
</dbReference>
<dbReference type="PANTHER" id="PTHR15193:SF2">
    <property type="match status" value="1"/>
</dbReference>
<organism evidence="3 4">
    <name type="scientific">Liparis tanakae</name>
    <name type="common">Tanaka's snailfish</name>
    <dbReference type="NCBI Taxonomy" id="230148"/>
    <lineage>
        <taxon>Eukaryota</taxon>
        <taxon>Metazoa</taxon>
        <taxon>Chordata</taxon>
        <taxon>Craniata</taxon>
        <taxon>Vertebrata</taxon>
        <taxon>Euteleostomi</taxon>
        <taxon>Actinopterygii</taxon>
        <taxon>Neopterygii</taxon>
        <taxon>Teleostei</taxon>
        <taxon>Neoteleostei</taxon>
        <taxon>Acanthomorphata</taxon>
        <taxon>Eupercaria</taxon>
        <taxon>Perciformes</taxon>
        <taxon>Cottioidei</taxon>
        <taxon>Cottales</taxon>
        <taxon>Liparidae</taxon>
        <taxon>Liparis</taxon>
    </lineage>
</organism>
<dbReference type="InterPro" id="IPR013783">
    <property type="entry name" value="Ig-like_fold"/>
</dbReference>
<dbReference type="OrthoDB" id="9422899at2759"/>
<proteinExistence type="predicted"/>
<dbReference type="AlphaFoldDB" id="A0A4Z2I695"/>
<dbReference type="CDD" id="cd00096">
    <property type="entry name" value="Ig"/>
    <property type="match status" value="1"/>
</dbReference>
<evidence type="ECO:0000313" key="3">
    <source>
        <dbReference type="EMBL" id="TNN73330.1"/>
    </source>
</evidence>
<dbReference type="Gene3D" id="2.60.40.10">
    <property type="entry name" value="Immunoglobulins"/>
    <property type="match status" value="1"/>
</dbReference>
<dbReference type="PANTHER" id="PTHR15193">
    <property type="entry name" value="CD83 ANTIGEN"/>
    <property type="match status" value="1"/>
</dbReference>
<dbReference type="PROSITE" id="PS50835">
    <property type="entry name" value="IG_LIKE"/>
    <property type="match status" value="1"/>
</dbReference>
<evidence type="ECO:0000259" key="2">
    <source>
        <dbReference type="PROSITE" id="PS50835"/>
    </source>
</evidence>
<evidence type="ECO:0000256" key="1">
    <source>
        <dbReference type="SAM" id="SignalP"/>
    </source>
</evidence>
<keyword evidence="4" id="KW-1185">Reference proteome</keyword>
<dbReference type="Proteomes" id="UP000314294">
    <property type="component" value="Unassembled WGS sequence"/>
</dbReference>
<gene>
    <name evidence="3" type="ORF">EYF80_016493</name>
</gene>
<comment type="caution">
    <text evidence="3">The sequence shown here is derived from an EMBL/GenBank/DDBJ whole genome shotgun (WGS) entry which is preliminary data.</text>
</comment>
<accession>A0A4Z2I695</accession>
<dbReference type="InterPro" id="IPR036179">
    <property type="entry name" value="Ig-like_dom_sf"/>
</dbReference>